<dbReference type="GO" id="GO:0022008">
    <property type="term" value="P:neurogenesis"/>
    <property type="evidence" value="ECO:0007669"/>
    <property type="project" value="InterPro"/>
</dbReference>
<organism evidence="2 3">
    <name type="scientific">Aquarana catesbeiana</name>
    <name type="common">American bullfrog</name>
    <name type="synonym">Rana catesbeiana</name>
    <dbReference type="NCBI Taxonomy" id="8400"/>
    <lineage>
        <taxon>Eukaryota</taxon>
        <taxon>Metazoa</taxon>
        <taxon>Chordata</taxon>
        <taxon>Craniata</taxon>
        <taxon>Vertebrata</taxon>
        <taxon>Euteleostomi</taxon>
        <taxon>Amphibia</taxon>
        <taxon>Batrachia</taxon>
        <taxon>Anura</taxon>
        <taxon>Neobatrachia</taxon>
        <taxon>Ranoidea</taxon>
        <taxon>Ranidae</taxon>
        <taxon>Aquarana</taxon>
    </lineage>
</organism>
<proteinExistence type="predicted"/>
<dbReference type="EMBL" id="KV946700">
    <property type="protein sequence ID" value="PIO25732.1"/>
    <property type="molecule type" value="Genomic_DNA"/>
</dbReference>
<keyword evidence="3" id="KW-1185">Reference proteome</keyword>
<evidence type="ECO:0000256" key="1">
    <source>
        <dbReference type="SAM" id="MobiDB-lite"/>
    </source>
</evidence>
<feature type="non-terminal residue" evidence="2">
    <location>
        <position position="1"/>
    </location>
</feature>
<name>A0A2G9RCV5_AQUCT</name>
<feature type="compositionally biased region" description="Low complexity" evidence="1">
    <location>
        <begin position="85"/>
        <end position="95"/>
    </location>
</feature>
<dbReference type="PANTHER" id="PTHR12784">
    <property type="entry name" value="STEERIN"/>
    <property type="match status" value="1"/>
</dbReference>
<feature type="compositionally biased region" description="Basic and acidic residues" evidence="1">
    <location>
        <begin position="100"/>
        <end position="111"/>
    </location>
</feature>
<dbReference type="Proteomes" id="UP000228934">
    <property type="component" value="Unassembled WGS sequence"/>
</dbReference>
<dbReference type="PANTHER" id="PTHR12784:SF6">
    <property type="entry name" value="NEURON NAVIGATOR 2"/>
    <property type="match status" value="1"/>
</dbReference>
<sequence length="346" mass="36361">LQTDAEKHLHIDRNPLWSGDDRKKSDGGSDSGVKMESGCKWRKNPSDLSDESDKSTSGRKNTVISQTGSWRRGMTAQVGITAPRTKPSGTLKTPGTGTGKTDDAKVSEKGRLSPKSAQVKRSPSDAGRSSGDETKKPPSNTSRSITNTNTFGFKKPGSTVVGMPIITASGVTITSGSATLGKMPKSTRLIGSSANRKASVDGSQHQDDGYLQLSARTNLQYRSLPRPSKSRSGAGNRSSTSSIDSNISSKSAGLPVPKMREAGKVTLGNSVPGFINQTDREKGISSDNESVASCNSVKLNPASQGAPGGTRQTGNKYPDVSSPTLRRYDAACPIHSRPIGTVGKKI</sequence>
<dbReference type="InterPro" id="IPR039041">
    <property type="entry name" value="Nav/unc-53"/>
</dbReference>
<accession>A0A2G9RCV5</accession>
<feature type="compositionally biased region" description="Low complexity" evidence="1">
    <location>
        <begin position="139"/>
        <end position="150"/>
    </location>
</feature>
<evidence type="ECO:0000313" key="3">
    <source>
        <dbReference type="Proteomes" id="UP000228934"/>
    </source>
</evidence>
<feature type="region of interest" description="Disordered" evidence="1">
    <location>
        <begin position="174"/>
        <end position="324"/>
    </location>
</feature>
<dbReference type="AlphaFoldDB" id="A0A2G9RCV5"/>
<feature type="compositionally biased region" description="Polar residues" evidence="1">
    <location>
        <begin position="58"/>
        <end position="69"/>
    </location>
</feature>
<reference evidence="3" key="1">
    <citation type="journal article" date="2017" name="Nat. Commun.">
        <title>The North American bullfrog draft genome provides insight into hormonal regulation of long noncoding RNA.</title>
        <authorList>
            <person name="Hammond S.A."/>
            <person name="Warren R.L."/>
            <person name="Vandervalk B.P."/>
            <person name="Kucuk E."/>
            <person name="Khan H."/>
            <person name="Gibb E.A."/>
            <person name="Pandoh P."/>
            <person name="Kirk H."/>
            <person name="Zhao Y."/>
            <person name="Jones M."/>
            <person name="Mungall A.J."/>
            <person name="Coope R."/>
            <person name="Pleasance S."/>
            <person name="Moore R.A."/>
            <person name="Holt R.A."/>
            <person name="Round J.M."/>
            <person name="Ohora S."/>
            <person name="Walle B.V."/>
            <person name="Veldhoen N."/>
            <person name="Helbing C.C."/>
            <person name="Birol I."/>
        </authorList>
    </citation>
    <scope>NUCLEOTIDE SEQUENCE [LARGE SCALE GENOMIC DNA]</scope>
</reference>
<evidence type="ECO:0008006" key="4">
    <source>
        <dbReference type="Google" id="ProtNLM"/>
    </source>
</evidence>
<dbReference type="OrthoDB" id="2161974at2759"/>
<feature type="compositionally biased region" description="Polar residues" evidence="1">
    <location>
        <begin position="285"/>
        <end position="303"/>
    </location>
</feature>
<evidence type="ECO:0000313" key="2">
    <source>
        <dbReference type="EMBL" id="PIO25732.1"/>
    </source>
</evidence>
<feature type="compositionally biased region" description="Basic and acidic residues" evidence="1">
    <location>
        <begin position="1"/>
        <end position="27"/>
    </location>
</feature>
<feature type="compositionally biased region" description="Low complexity" evidence="1">
    <location>
        <begin position="238"/>
        <end position="251"/>
    </location>
</feature>
<feature type="region of interest" description="Disordered" evidence="1">
    <location>
        <begin position="1"/>
        <end position="159"/>
    </location>
</feature>
<protein>
    <recommendedName>
        <fullName evidence="4">Neuron navigator 2</fullName>
    </recommendedName>
</protein>
<gene>
    <name evidence="2" type="ORF">AB205_0143020</name>
</gene>